<dbReference type="InterPro" id="IPR055438">
    <property type="entry name" value="AstE_AspA_cat"/>
</dbReference>
<dbReference type="GO" id="GO:0046872">
    <property type="term" value="F:metal ion binding"/>
    <property type="evidence" value="ECO:0007669"/>
    <property type="project" value="UniProtKB-KW"/>
</dbReference>
<dbReference type="PROSITE" id="PS51318">
    <property type="entry name" value="TAT"/>
    <property type="match status" value="1"/>
</dbReference>
<feature type="signal peptide" evidence="5">
    <location>
        <begin position="1"/>
        <end position="37"/>
    </location>
</feature>
<comment type="caution">
    <text evidence="7">The sequence shown here is derived from an EMBL/GenBank/DDBJ whole genome shotgun (WGS) entry which is preliminary data.</text>
</comment>
<dbReference type="GO" id="GO:0016788">
    <property type="term" value="F:hydrolase activity, acting on ester bonds"/>
    <property type="evidence" value="ECO:0007669"/>
    <property type="project" value="InterPro"/>
</dbReference>
<evidence type="ECO:0000256" key="1">
    <source>
        <dbReference type="ARBA" id="ARBA00001947"/>
    </source>
</evidence>
<dbReference type="PIRSF" id="PIRSF039012">
    <property type="entry name" value="ASP"/>
    <property type="match status" value="1"/>
</dbReference>
<evidence type="ECO:0000256" key="4">
    <source>
        <dbReference type="ARBA" id="ARBA00022833"/>
    </source>
</evidence>
<dbReference type="InterPro" id="IPR053138">
    <property type="entry name" value="N-alpha-Ac-DABA_deacetylase"/>
</dbReference>
<dbReference type="PANTHER" id="PTHR37326">
    <property type="entry name" value="BLL3975 PROTEIN"/>
    <property type="match status" value="1"/>
</dbReference>
<evidence type="ECO:0000256" key="5">
    <source>
        <dbReference type="SAM" id="SignalP"/>
    </source>
</evidence>
<keyword evidence="8" id="KW-1185">Reference proteome</keyword>
<dbReference type="AlphaFoldDB" id="A0A271KHF5"/>
<proteinExistence type="predicted"/>
<evidence type="ECO:0000313" key="7">
    <source>
        <dbReference type="EMBL" id="PAP95203.1"/>
    </source>
</evidence>
<dbReference type="OrthoDB" id="9782876at2"/>
<feature type="chain" id="PRO_5012018181" evidence="5">
    <location>
        <begin position="38"/>
        <end position="400"/>
    </location>
</feature>
<dbReference type="InterPro" id="IPR006311">
    <property type="entry name" value="TAT_signal"/>
</dbReference>
<evidence type="ECO:0000259" key="6">
    <source>
        <dbReference type="Pfam" id="PF24827"/>
    </source>
</evidence>
<dbReference type="Proteomes" id="UP000215931">
    <property type="component" value="Unassembled WGS sequence"/>
</dbReference>
<feature type="domain" description="Succinylglutamate desuccinylase/Aspartoacylase catalytic" evidence="6">
    <location>
        <begin position="108"/>
        <end position="295"/>
    </location>
</feature>
<keyword evidence="4" id="KW-0862">Zinc</keyword>
<dbReference type="EMBL" id="NPKH01000020">
    <property type="protein sequence ID" value="PAP95203.1"/>
    <property type="molecule type" value="Genomic_DNA"/>
</dbReference>
<reference evidence="7 8" key="1">
    <citation type="submission" date="2017-08" db="EMBL/GenBank/DDBJ databases">
        <title>Mesorhizobium wenxinae sp. nov., a novel rhizobial species isolated from root nodules of chickpea (Cicer arietinum L.).</title>
        <authorList>
            <person name="Zhang J."/>
        </authorList>
    </citation>
    <scope>NUCLEOTIDE SEQUENCE [LARGE SCALE GENOMIC DNA]</scope>
    <source>
        <strain evidence="8">WYCCWR 10019</strain>
    </source>
</reference>
<protein>
    <submittedName>
        <fullName evidence="7">Peptidase M14</fullName>
    </submittedName>
</protein>
<organism evidence="7 8">
    <name type="scientific">Mesorhizobium wenxiniae</name>
    <dbReference type="NCBI Taxonomy" id="2014805"/>
    <lineage>
        <taxon>Bacteria</taxon>
        <taxon>Pseudomonadati</taxon>
        <taxon>Pseudomonadota</taxon>
        <taxon>Alphaproteobacteria</taxon>
        <taxon>Hyphomicrobiales</taxon>
        <taxon>Phyllobacteriaceae</taxon>
        <taxon>Mesorhizobium</taxon>
    </lineage>
</organism>
<gene>
    <name evidence="7" type="ORF">CIT31_14150</name>
</gene>
<dbReference type="GO" id="GO:0016811">
    <property type="term" value="F:hydrolase activity, acting on carbon-nitrogen (but not peptide) bonds, in linear amides"/>
    <property type="evidence" value="ECO:0007669"/>
    <property type="project" value="InterPro"/>
</dbReference>
<dbReference type="CDD" id="cd06251">
    <property type="entry name" value="M14_ASTE_ASPA-like"/>
    <property type="match status" value="1"/>
</dbReference>
<dbReference type="InterPro" id="IPR043795">
    <property type="entry name" value="N-alpha-Ac-DABA-like"/>
</dbReference>
<sequence length="400" mass="42288">MSEISKKGLDRRDLIIASIATVGAAAALAANAGSASAQDATAPSAGAAPGAQGTAYTGDVIQGKKVVSALDVADLEPGQKHLLYFRGVQMPTGQHWYVSVTVAKGAKPGKRAVLTSGVHGDEMSSMHTVQTVMNQLDPAEMSGTVMAVTDVARPAVESMQRRWPNFGRGPDLIDTNRVWPGNENDITAPSRHAGLVFNRLLRPNADFAIDFHTGTTGFEVSAFNIAEMDVPEIKAMAELYPIGQIFDNPTYPNVLHNAFNAAGIPSFCPEIGAARHLDLEMIALFVEGTMNVLKHHGIVAGPIGRTGKDVTVFVGNSAFPIIATAGGIVEHLVKLNDKVEPGQKVAIQRNSFGEVVAEYTSGVAGEITGQRSDVMSEPGNPLVFILFHKAAPNGVETYPE</sequence>
<dbReference type="Pfam" id="PF24827">
    <property type="entry name" value="AstE_AspA_cat"/>
    <property type="match status" value="1"/>
</dbReference>
<accession>A0A271KHF5</accession>
<dbReference type="SUPFAM" id="SSF53187">
    <property type="entry name" value="Zn-dependent exopeptidases"/>
    <property type="match status" value="1"/>
</dbReference>
<dbReference type="RefSeq" id="WP_095519071.1">
    <property type="nucleotide sequence ID" value="NZ_NPKH01000020.1"/>
</dbReference>
<name>A0A271KHF5_9HYPH</name>
<dbReference type="Gene3D" id="3.40.630.10">
    <property type="entry name" value="Zn peptidases"/>
    <property type="match status" value="1"/>
</dbReference>
<comment type="cofactor">
    <cofactor evidence="1">
        <name>Zn(2+)</name>
        <dbReference type="ChEBI" id="CHEBI:29105"/>
    </cofactor>
</comment>
<keyword evidence="2" id="KW-0479">Metal-binding</keyword>
<evidence type="ECO:0000313" key="8">
    <source>
        <dbReference type="Proteomes" id="UP000215931"/>
    </source>
</evidence>
<dbReference type="PANTHER" id="PTHR37326:SF1">
    <property type="entry name" value="BLL3975 PROTEIN"/>
    <property type="match status" value="1"/>
</dbReference>
<keyword evidence="3" id="KW-0378">Hydrolase</keyword>
<keyword evidence="5" id="KW-0732">Signal</keyword>
<evidence type="ECO:0000256" key="2">
    <source>
        <dbReference type="ARBA" id="ARBA00022723"/>
    </source>
</evidence>
<evidence type="ECO:0000256" key="3">
    <source>
        <dbReference type="ARBA" id="ARBA00022801"/>
    </source>
</evidence>